<proteinExistence type="predicted"/>
<evidence type="ECO:0000313" key="2">
    <source>
        <dbReference type="Proteomes" id="UP000280197"/>
    </source>
</evidence>
<gene>
    <name evidence="1" type="ORF">EJC51_46925</name>
</gene>
<dbReference type="KEGG" id="saqu:EJC51_46925"/>
<dbReference type="AlphaFoldDB" id="A0A3Q9C7T3"/>
<accession>A0A3Q9C7T3</accession>
<reference evidence="1 2" key="1">
    <citation type="submission" date="2018-12" db="EMBL/GenBank/DDBJ databases">
        <authorList>
            <person name="Li K."/>
        </authorList>
    </citation>
    <scope>NUCLEOTIDE SEQUENCE [LARGE SCALE GENOMIC DNA]</scope>
    <source>
        <strain evidence="2">CR22</strain>
    </source>
</reference>
<evidence type="ECO:0000313" key="1">
    <source>
        <dbReference type="EMBL" id="AZP22908.1"/>
    </source>
</evidence>
<organism evidence="1 2">
    <name type="scientific">Streptomyces aquilus</name>
    <dbReference type="NCBI Taxonomy" id="2548456"/>
    <lineage>
        <taxon>Bacteria</taxon>
        <taxon>Bacillati</taxon>
        <taxon>Actinomycetota</taxon>
        <taxon>Actinomycetes</taxon>
        <taxon>Kitasatosporales</taxon>
        <taxon>Streptomycetaceae</taxon>
        <taxon>Streptomyces</taxon>
    </lineage>
</organism>
<sequence length="62" mass="7045">MFPCALFRVMERILPLLEAYAYTCHGSTDGHRRLYANPAALSPEVTRMFAPHHRSTACRGRP</sequence>
<name>A0A3Q9C7T3_9ACTN</name>
<dbReference type="EMBL" id="CP034463">
    <property type="protein sequence ID" value="AZP22908.1"/>
    <property type="molecule type" value="Genomic_DNA"/>
</dbReference>
<dbReference type="Proteomes" id="UP000280197">
    <property type="component" value="Chromosome"/>
</dbReference>
<keyword evidence="2" id="KW-1185">Reference proteome</keyword>
<protein>
    <submittedName>
        <fullName evidence="1">Uncharacterized protein</fullName>
    </submittedName>
</protein>